<dbReference type="GO" id="GO:0019856">
    <property type="term" value="P:pyrimidine nucleobase biosynthetic process"/>
    <property type="evidence" value="ECO:0007669"/>
    <property type="project" value="TreeGrafter"/>
</dbReference>
<dbReference type="InterPro" id="IPR004468">
    <property type="entry name" value="CTP_synthase"/>
</dbReference>
<gene>
    <name evidence="11 14" type="primary">pyrG</name>
    <name evidence="14" type="ORF">B5F75_03535</name>
</gene>
<feature type="binding site" evidence="11">
    <location>
        <position position="240"/>
    </location>
    <ligand>
        <name>ATP</name>
        <dbReference type="ChEBI" id="CHEBI:30616"/>
    </ligand>
</feature>
<keyword evidence="7 11" id="KW-0460">Magnesium</keyword>
<comment type="caution">
    <text evidence="14">The sequence shown here is derived from an EMBL/GenBank/DDBJ whole genome shotgun (WGS) entry which is preliminary data.</text>
</comment>
<dbReference type="PROSITE" id="PS51273">
    <property type="entry name" value="GATASE_TYPE_1"/>
    <property type="match status" value="1"/>
</dbReference>
<dbReference type="GO" id="GO:0003883">
    <property type="term" value="F:CTP synthase activity"/>
    <property type="evidence" value="ECO:0007669"/>
    <property type="project" value="UniProtKB-UniRule"/>
</dbReference>
<evidence type="ECO:0000256" key="1">
    <source>
        <dbReference type="ARBA" id="ARBA00005171"/>
    </source>
</evidence>
<dbReference type="InterPro" id="IPR033828">
    <property type="entry name" value="GATase1_CTP_Synthase"/>
</dbReference>
<dbReference type="GO" id="GO:0046872">
    <property type="term" value="F:metal ion binding"/>
    <property type="evidence" value="ECO:0007669"/>
    <property type="project" value="UniProtKB-KW"/>
</dbReference>
<dbReference type="EC" id="6.3.4.2" evidence="11"/>
<evidence type="ECO:0000256" key="7">
    <source>
        <dbReference type="ARBA" id="ARBA00022842"/>
    </source>
</evidence>
<feature type="binding site" evidence="11">
    <location>
        <position position="139"/>
    </location>
    <ligand>
        <name>Mg(2+)</name>
        <dbReference type="ChEBI" id="CHEBI:18420"/>
    </ligand>
</feature>
<comment type="catalytic activity">
    <reaction evidence="11">
        <text>L-glutamine + H2O = L-glutamate + NH4(+)</text>
        <dbReference type="Rhea" id="RHEA:15889"/>
        <dbReference type="ChEBI" id="CHEBI:15377"/>
        <dbReference type="ChEBI" id="CHEBI:28938"/>
        <dbReference type="ChEBI" id="CHEBI:29985"/>
        <dbReference type="ChEBI" id="CHEBI:58359"/>
    </reaction>
</comment>
<feature type="binding site" evidence="11">
    <location>
        <begin position="186"/>
        <end position="191"/>
    </location>
    <ligand>
        <name>UTP</name>
        <dbReference type="ChEBI" id="CHEBI:46398"/>
    </ligand>
</feature>
<dbReference type="NCBIfam" id="NF003792">
    <property type="entry name" value="PRK05380.1"/>
    <property type="match status" value="1"/>
</dbReference>
<dbReference type="InterPro" id="IPR029062">
    <property type="entry name" value="Class_I_gatase-like"/>
</dbReference>
<feature type="binding site" evidence="11">
    <location>
        <position position="71"/>
    </location>
    <ligand>
        <name>ATP</name>
        <dbReference type="ChEBI" id="CHEBI:30616"/>
    </ligand>
</feature>
<comment type="activity regulation">
    <text evidence="11">Allosterically activated by GTP, when glutamine is the substrate; GTP has no effect on the reaction when ammonia is the substrate. The allosteric effector GTP functions by stabilizing the protein conformation that binds the tetrahedral intermediate(s) formed during glutamine hydrolysis. Inhibited by the product CTP, via allosteric rather than competitive inhibition.</text>
</comment>
<evidence type="ECO:0000256" key="6">
    <source>
        <dbReference type="ARBA" id="ARBA00022840"/>
    </source>
</evidence>
<dbReference type="Gene3D" id="3.40.50.880">
    <property type="match status" value="1"/>
</dbReference>
<dbReference type="Pfam" id="PF00117">
    <property type="entry name" value="GATase"/>
    <property type="match status" value="1"/>
</dbReference>
<comment type="pathway">
    <text evidence="1 11">Pyrimidine metabolism; CTP biosynthesis via de novo pathway; CTP from UDP: step 2/2.</text>
</comment>
<name>A0A1Y4DJ01_9BACT</name>
<feature type="binding site" evidence="11">
    <location>
        <begin position="146"/>
        <end position="148"/>
    </location>
    <ligand>
        <name>CTP</name>
        <dbReference type="ChEBI" id="CHEBI:37563"/>
        <note>allosteric inhibitor</note>
    </ligand>
</feature>
<dbReference type="GO" id="GO:0005524">
    <property type="term" value="F:ATP binding"/>
    <property type="evidence" value="ECO:0007669"/>
    <property type="project" value="UniProtKB-KW"/>
</dbReference>
<feature type="binding site" evidence="11">
    <location>
        <position position="13"/>
    </location>
    <ligand>
        <name>CTP</name>
        <dbReference type="ChEBI" id="CHEBI:37563"/>
        <note>allosteric inhibitor</note>
    </ligand>
</feature>
<feature type="active site" evidence="11">
    <location>
        <position position="503"/>
    </location>
</feature>
<comment type="catalytic activity">
    <reaction evidence="10 11">
        <text>UTP + L-glutamine + ATP + H2O = CTP + L-glutamate + ADP + phosphate + 2 H(+)</text>
        <dbReference type="Rhea" id="RHEA:26426"/>
        <dbReference type="ChEBI" id="CHEBI:15377"/>
        <dbReference type="ChEBI" id="CHEBI:15378"/>
        <dbReference type="ChEBI" id="CHEBI:29985"/>
        <dbReference type="ChEBI" id="CHEBI:30616"/>
        <dbReference type="ChEBI" id="CHEBI:37563"/>
        <dbReference type="ChEBI" id="CHEBI:43474"/>
        <dbReference type="ChEBI" id="CHEBI:46398"/>
        <dbReference type="ChEBI" id="CHEBI:58359"/>
        <dbReference type="ChEBI" id="CHEBI:456216"/>
        <dbReference type="EC" id="6.3.4.2"/>
    </reaction>
</comment>
<dbReference type="GO" id="GO:0042802">
    <property type="term" value="F:identical protein binding"/>
    <property type="evidence" value="ECO:0007669"/>
    <property type="project" value="TreeGrafter"/>
</dbReference>
<feature type="active site" evidence="11">
    <location>
        <position position="501"/>
    </location>
</feature>
<comment type="function">
    <text evidence="11">Catalyzes the ATP-dependent amination of UTP to CTP with either L-glutamine or ammonia as the source of nitrogen. Regulates intracellular CTP levels through interactions with the four ribonucleotide triphosphates.</text>
</comment>
<dbReference type="GO" id="GO:0097268">
    <property type="term" value="C:cytoophidium"/>
    <property type="evidence" value="ECO:0007669"/>
    <property type="project" value="UniProtKB-ARBA"/>
</dbReference>
<feature type="binding site" evidence="11">
    <location>
        <position position="457"/>
    </location>
    <ligand>
        <name>L-glutamine</name>
        <dbReference type="ChEBI" id="CHEBI:58359"/>
    </ligand>
</feature>
<comment type="miscellaneous">
    <text evidence="11">CTPSs have evolved a hybrid strategy for distinguishing between UTP and CTP. The overlapping regions of the product feedback inhibitory and substrate sites recognize a common feature in both compounds, the triphosphate moiety. To differentiate isosteric substrate and product pyrimidine rings, an additional pocket far from the expected kinase/ligase catalytic site, specifically recognizes the cytosine and ribose portions of the product inhibitor.</text>
</comment>
<dbReference type="Pfam" id="PF06418">
    <property type="entry name" value="CTP_synth_N"/>
    <property type="match status" value="1"/>
</dbReference>
<comment type="catalytic activity">
    <reaction evidence="11">
        <text>UTP + NH4(+) + ATP = CTP + ADP + phosphate + 2 H(+)</text>
        <dbReference type="Rhea" id="RHEA:16597"/>
        <dbReference type="ChEBI" id="CHEBI:15378"/>
        <dbReference type="ChEBI" id="CHEBI:28938"/>
        <dbReference type="ChEBI" id="CHEBI:30616"/>
        <dbReference type="ChEBI" id="CHEBI:37563"/>
        <dbReference type="ChEBI" id="CHEBI:43474"/>
        <dbReference type="ChEBI" id="CHEBI:46398"/>
        <dbReference type="ChEBI" id="CHEBI:456216"/>
    </reaction>
</comment>
<feature type="binding site" evidence="11">
    <location>
        <position position="54"/>
    </location>
    <ligand>
        <name>L-glutamine</name>
        <dbReference type="ChEBI" id="CHEBI:58359"/>
    </ligand>
</feature>
<dbReference type="UniPathway" id="UPA00159">
    <property type="reaction ID" value="UER00277"/>
</dbReference>
<dbReference type="CDD" id="cd03113">
    <property type="entry name" value="CTPS_N"/>
    <property type="match status" value="1"/>
</dbReference>
<protein>
    <recommendedName>
        <fullName evidence="11">CTP synthase</fullName>
        <ecNumber evidence="11">6.3.4.2</ecNumber>
    </recommendedName>
    <alternativeName>
        <fullName evidence="11">Cytidine 5'-triphosphate synthase</fullName>
    </alternativeName>
    <alternativeName>
        <fullName evidence="11">Cytidine triphosphate synthetase</fullName>
        <shortName evidence="11">CTP synthetase</shortName>
        <shortName evidence="11">CTPS</shortName>
    </alternativeName>
    <alternativeName>
        <fullName evidence="11">UTP--ammonia ligase</fullName>
    </alternativeName>
</protein>
<dbReference type="Gene3D" id="3.40.50.300">
    <property type="entry name" value="P-loop containing nucleotide triphosphate hydrolases"/>
    <property type="match status" value="1"/>
</dbReference>
<dbReference type="SUPFAM" id="SSF52317">
    <property type="entry name" value="Class I glutamine amidotransferase-like"/>
    <property type="match status" value="1"/>
</dbReference>
<evidence type="ECO:0000313" key="14">
    <source>
        <dbReference type="EMBL" id="OUO56928.1"/>
    </source>
</evidence>
<evidence type="ECO:0000256" key="8">
    <source>
        <dbReference type="ARBA" id="ARBA00022962"/>
    </source>
</evidence>
<dbReference type="InterPro" id="IPR017926">
    <property type="entry name" value="GATASE"/>
</dbReference>
<evidence type="ECO:0000256" key="10">
    <source>
        <dbReference type="ARBA" id="ARBA00047781"/>
    </source>
</evidence>
<evidence type="ECO:0000256" key="9">
    <source>
        <dbReference type="ARBA" id="ARBA00022975"/>
    </source>
</evidence>
<keyword evidence="4 11" id="KW-0479">Metal-binding</keyword>
<dbReference type="AlphaFoldDB" id="A0A1Y4DJ01"/>
<dbReference type="GO" id="GO:0044210">
    <property type="term" value="P:'de novo' CTP biosynthetic process"/>
    <property type="evidence" value="ECO:0007669"/>
    <property type="project" value="UniProtKB-UniRule"/>
</dbReference>
<evidence type="ECO:0000259" key="12">
    <source>
        <dbReference type="Pfam" id="PF00117"/>
    </source>
</evidence>
<dbReference type="FunFam" id="3.40.50.880:FF:000002">
    <property type="entry name" value="CTP synthase"/>
    <property type="match status" value="1"/>
</dbReference>
<feature type="binding site" evidence="11">
    <location>
        <position position="71"/>
    </location>
    <ligand>
        <name>Mg(2+)</name>
        <dbReference type="ChEBI" id="CHEBI:18420"/>
    </ligand>
</feature>
<keyword evidence="3 11" id="KW-0436">Ligase</keyword>
<dbReference type="NCBIfam" id="TIGR00337">
    <property type="entry name" value="PyrG"/>
    <property type="match status" value="1"/>
</dbReference>
<dbReference type="CDD" id="cd01746">
    <property type="entry name" value="GATase1_CTP_Synthase"/>
    <property type="match status" value="1"/>
</dbReference>
<organism evidence="14 15">
    <name type="scientific">Candidatus Avelusimicrobium gallicola</name>
    <dbReference type="NCBI Taxonomy" id="2562704"/>
    <lineage>
        <taxon>Bacteria</taxon>
        <taxon>Pseudomonadati</taxon>
        <taxon>Elusimicrobiota</taxon>
        <taxon>Elusimicrobia</taxon>
        <taxon>Elusimicrobiales</taxon>
        <taxon>Elusimicrobiaceae</taxon>
        <taxon>Candidatus Avelusimicrobium</taxon>
    </lineage>
</organism>
<feature type="binding site" evidence="11">
    <location>
        <position position="349"/>
    </location>
    <ligand>
        <name>L-glutamine</name>
        <dbReference type="ChEBI" id="CHEBI:58359"/>
    </ligand>
</feature>
<dbReference type="InterPro" id="IPR017456">
    <property type="entry name" value="CTP_synthase_N"/>
</dbReference>
<dbReference type="InterPro" id="IPR027417">
    <property type="entry name" value="P-loop_NTPase"/>
</dbReference>
<dbReference type="EMBL" id="NFJD01000002">
    <property type="protein sequence ID" value="OUO56928.1"/>
    <property type="molecule type" value="Genomic_DNA"/>
</dbReference>
<dbReference type="GO" id="GO:0005829">
    <property type="term" value="C:cytosol"/>
    <property type="evidence" value="ECO:0007669"/>
    <property type="project" value="TreeGrafter"/>
</dbReference>
<reference evidence="15" key="1">
    <citation type="submission" date="2017-04" db="EMBL/GenBank/DDBJ databases">
        <title>Function of individual gut microbiota members based on whole genome sequencing of pure cultures obtained from chicken caecum.</title>
        <authorList>
            <person name="Medvecky M."/>
            <person name="Cejkova D."/>
            <person name="Polansky O."/>
            <person name="Karasova D."/>
            <person name="Kubasova T."/>
            <person name="Cizek A."/>
            <person name="Rychlik I."/>
        </authorList>
    </citation>
    <scope>NUCLEOTIDE SEQUENCE [LARGE SCALE GENOMIC DNA]</scope>
    <source>
        <strain evidence="15">An273</strain>
    </source>
</reference>
<evidence type="ECO:0000256" key="2">
    <source>
        <dbReference type="ARBA" id="ARBA00007533"/>
    </source>
</evidence>
<feature type="region of interest" description="Amidoligase domain" evidence="11">
    <location>
        <begin position="1"/>
        <end position="265"/>
    </location>
</feature>
<dbReference type="PANTHER" id="PTHR11550:SF0">
    <property type="entry name" value="CTP SYNTHASE-RELATED"/>
    <property type="match status" value="1"/>
</dbReference>
<feature type="domain" description="Glutamine amidotransferase" evidence="12">
    <location>
        <begin position="302"/>
        <end position="520"/>
    </location>
</feature>
<feature type="binding site" evidence="11">
    <location>
        <position position="222"/>
    </location>
    <ligand>
        <name>UTP</name>
        <dbReference type="ChEBI" id="CHEBI:46398"/>
    </ligand>
</feature>
<dbReference type="SUPFAM" id="SSF52540">
    <property type="entry name" value="P-loop containing nucleoside triphosphate hydrolases"/>
    <property type="match status" value="1"/>
</dbReference>
<keyword evidence="5 11" id="KW-0547">Nucleotide-binding</keyword>
<feature type="binding site" evidence="11">
    <location>
        <begin position="14"/>
        <end position="19"/>
    </location>
    <ligand>
        <name>ATP</name>
        <dbReference type="ChEBI" id="CHEBI:30616"/>
    </ligand>
</feature>
<feature type="binding site" evidence="11">
    <location>
        <begin position="377"/>
        <end position="380"/>
    </location>
    <ligand>
        <name>L-glutamine</name>
        <dbReference type="ChEBI" id="CHEBI:58359"/>
    </ligand>
</feature>
<feature type="binding site" evidence="11">
    <location>
        <position position="222"/>
    </location>
    <ligand>
        <name>CTP</name>
        <dbReference type="ChEBI" id="CHEBI:37563"/>
        <note>allosteric inhibitor</note>
    </ligand>
</feature>
<evidence type="ECO:0000256" key="5">
    <source>
        <dbReference type="ARBA" id="ARBA00022741"/>
    </source>
</evidence>
<keyword evidence="8 11" id="KW-0315">Glutamine amidotransferase</keyword>
<dbReference type="GO" id="GO:0004359">
    <property type="term" value="F:glutaminase activity"/>
    <property type="evidence" value="ECO:0007669"/>
    <property type="project" value="RHEA"/>
</dbReference>
<keyword evidence="15" id="KW-1185">Reference proteome</keyword>
<evidence type="ECO:0000313" key="15">
    <source>
        <dbReference type="Proteomes" id="UP000196368"/>
    </source>
</evidence>
<feature type="binding site" evidence="11">
    <location>
        <position position="13"/>
    </location>
    <ligand>
        <name>UTP</name>
        <dbReference type="ChEBI" id="CHEBI:46398"/>
    </ligand>
</feature>
<feature type="active site" description="Nucleophile; for glutamine hydrolysis" evidence="11">
    <location>
        <position position="376"/>
    </location>
</feature>
<comment type="subunit">
    <text evidence="11">Homotetramer.</text>
</comment>
<dbReference type="OrthoDB" id="9801107at2"/>
<evidence type="ECO:0000256" key="11">
    <source>
        <dbReference type="HAMAP-Rule" id="MF_01227"/>
    </source>
</evidence>
<comment type="similarity">
    <text evidence="2 11">Belongs to the CTP synthase family.</text>
</comment>
<proteinExistence type="inferred from homology"/>
<dbReference type="RefSeq" id="WP_087287998.1">
    <property type="nucleotide sequence ID" value="NZ_NFJD01000002.1"/>
</dbReference>
<dbReference type="HAMAP" id="MF_01227">
    <property type="entry name" value="PyrG"/>
    <property type="match status" value="1"/>
</dbReference>
<evidence type="ECO:0000259" key="13">
    <source>
        <dbReference type="Pfam" id="PF06418"/>
    </source>
</evidence>
<dbReference type="PANTHER" id="PTHR11550">
    <property type="entry name" value="CTP SYNTHASE"/>
    <property type="match status" value="1"/>
</dbReference>
<dbReference type="FunFam" id="3.40.50.300:FF:000009">
    <property type="entry name" value="CTP synthase"/>
    <property type="match status" value="1"/>
</dbReference>
<accession>A0A1Y4DJ01</accession>
<evidence type="ECO:0000256" key="4">
    <source>
        <dbReference type="ARBA" id="ARBA00022723"/>
    </source>
</evidence>
<feature type="binding site" evidence="11">
    <location>
        <begin position="186"/>
        <end position="191"/>
    </location>
    <ligand>
        <name>CTP</name>
        <dbReference type="ChEBI" id="CHEBI:37563"/>
        <note>allosteric inhibitor</note>
    </ligand>
</feature>
<comment type="caution">
    <text evidence="11">Lacks conserved residue(s) required for the propagation of feature annotation.</text>
</comment>
<feature type="domain" description="CTP synthase N-terminal" evidence="13">
    <location>
        <begin position="3"/>
        <end position="265"/>
    </location>
</feature>
<sequence length="534" mass="59422">MSKFIIITGGVVSSLGKGISGASIGKLLQLNGLRVNMIKCDPYINVDPGTMSPYQHGEVFVTADGAEADLDLGHYERFLDVTMTRANTNTAGSIYQTVIDKERRGEYLGATVQVIPHITNEIKKRFTAFENDTDVSIIEIGGTVGDIESLPFLEAARQLRLEKGPQNVICVHVTLIPYIAVAQELKTKPTQHSVNKLREVGIEPSMLICRTEKPLNQHLKEKLSLFCSVPAKAVIECADAKSIYHVPEMFYKQEVDKQIISMLGLKPTQEVDPKWFDFFNKALKPSKTVKIAIAGKYAEFQEAYKSVHEALKHAGMNNDAKVEVVYINTEKDTVEDKLKDVDGILIPGGFGGRGIEGKIATVKYAREKKVPFLGICLGMQCTVIEAARNLCGLHDANSTEFDPTTKDPVVDLTPQQKNVVYKGGTMRLGNYTADLKEGSLARRLYGKDQIVERHRHRYEFNPAYVKLLSEAGLKVSGWHEGVLPEIVEREDHPFFIAGQFHPEFGSRPLRPHPLFDGLIKASLKQKESKKAHHK</sequence>
<evidence type="ECO:0000256" key="3">
    <source>
        <dbReference type="ARBA" id="ARBA00022598"/>
    </source>
</evidence>
<feature type="binding site" evidence="11">
    <location>
        <position position="400"/>
    </location>
    <ligand>
        <name>L-glutamine</name>
        <dbReference type="ChEBI" id="CHEBI:58359"/>
    </ligand>
</feature>
<keyword evidence="9 11" id="KW-0665">Pyrimidine biosynthesis</keyword>
<keyword evidence="6 11" id="KW-0067">ATP-binding</keyword>
<dbReference type="Proteomes" id="UP000196368">
    <property type="component" value="Unassembled WGS sequence"/>
</dbReference>